<accession>A0A940IHW9</accession>
<name>A0A940IHW9_9BACT</name>
<protein>
    <submittedName>
        <fullName evidence="2">DUF616 domain-containing protein</fullName>
    </submittedName>
</protein>
<gene>
    <name evidence="2" type="ORF">IAB75_07325</name>
</gene>
<dbReference type="Proteomes" id="UP000725002">
    <property type="component" value="Unassembled WGS sequence"/>
</dbReference>
<dbReference type="InterPro" id="IPR048354">
    <property type="entry name" value="TOD1_MUCI70_glycTrfase_dom"/>
</dbReference>
<proteinExistence type="predicted"/>
<reference evidence="2" key="2">
    <citation type="journal article" date="2021" name="PeerJ">
        <title>Extensive microbial diversity within the chicken gut microbiome revealed by metagenomics and culture.</title>
        <authorList>
            <person name="Gilroy R."/>
            <person name="Ravi A."/>
            <person name="Getino M."/>
            <person name="Pursley I."/>
            <person name="Horton D.L."/>
            <person name="Alikhan N.F."/>
            <person name="Baker D."/>
            <person name="Gharbi K."/>
            <person name="Hall N."/>
            <person name="Watson M."/>
            <person name="Adriaenssens E.M."/>
            <person name="Foster-Nyarko E."/>
            <person name="Jarju S."/>
            <person name="Secka A."/>
            <person name="Antonio M."/>
            <person name="Oren A."/>
            <person name="Chaudhuri R.R."/>
            <person name="La Ragione R."/>
            <person name="Hildebrand F."/>
            <person name="Pallen M.J."/>
        </authorList>
    </citation>
    <scope>NUCLEOTIDE SEQUENCE</scope>
    <source>
        <strain evidence="2">G3-8215</strain>
    </source>
</reference>
<dbReference type="AlphaFoldDB" id="A0A940IHW9"/>
<feature type="domain" description="TOD1/MUCI70 glycosyltransferase-like" evidence="1">
    <location>
        <begin position="8"/>
        <end position="198"/>
    </location>
</feature>
<evidence type="ECO:0000259" key="1">
    <source>
        <dbReference type="Pfam" id="PF04765"/>
    </source>
</evidence>
<dbReference type="Pfam" id="PF04765">
    <property type="entry name" value="TOD1_MUCI70"/>
    <property type="match status" value="1"/>
</dbReference>
<reference evidence="2" key="1">
    <citation type="submission" date="2020-10" db="EMBL/GenBank/DDBJ databases">
        <authorList>
            <person name="Gilroy R."/>
        </authorList>
    </citation>
    <scope>NUCLEOTIDE SEQUENCE</scope>
    <source>
        <strain evidence="2">G3-8215</strain>
    </source>
</reference>
<dbReference type="EMBL" id="JADILV010000047">
    <property type="protein sequence ID" value="MBO8483907.1"/>
    <property type="molecule type" value="Genomic_DNA"/>
</dbReference>
<organism evidence="2 3">
    <name type="scientific">Candidatus Cryptobacteroides avicola</name>
    <dbReference type="NCBI Taxonomy" id="2840757"/>
    <lineage>
        <taxon>Bacteria</taxon>
        <taxon>Pseudomonadati</taxon>
        <taxon>Bacteroidota</taxon>
        <taxon>Bacteroidia</taxon>
        <taxon>Bacteroidales</taxon>
        <taxon>Candidatus Cryptobacteroides</taxon>
    </lineage>
</organism>
<evidence type="ECO:0000313" key="3">
    <source>
        <dbReference type="Proteomes" id="UP000725002"/>
    </source>
</evidence>
<evidence type="ECO:0000313" key="2">
    <source>
        <dbReference type="EMBL" id="MBO8483907.1"/>
    </source>
</evidence>
<sequence length="248" mass="30048">MHNTVIYTSIIDNYDKLMDPATIDPEFDYICFVKKGKKLSEKAGIWEIREIDIDDKNSVILSRYPKINPHILLPEYKYSVWIDGNILIKDKFFFDAIREKIKNGIPYSGMKHWERDCAYEEIEACLDARIESRIRLIKALAFLKMHKFPKHYGLYENNVIFRCHNDPDIIRFDSLWWHFFTNFTYRDQIMHPYCMQKCGISFDYLLPPPYCSRNHWSLQCIEHSMERKYYWHRHNLNKKLNSIIKKFI</sequence>
<comment type="caution">
    <text evidence="2">The sequence shown here is derived from an EMBL/GenBank/DDBJ whole genome shotgun (WGS) entry which is preliminary data.</text>
</comment>